<evidence type="ECO:0000313" key="1">
    <source>
        <dbReference type="EMBL" id="MTU43061.1"/>
    </source>
</evidence>
<dbReference type="Proteomes" id="UP000462362">
    <property type="component" value="Unassembled WGS sequence"/>
</dbReference>
<protein>
    <recommendedName>
        <fullName evidence="3">Transposase</fullName>
    </recommendedName>
</protein>
<dbReference type="EMBL" id="WNCL01000012">
    <property type="protein sequence ID" value="MTU43061.1"/>
    <property type="molecule type" value="Genomic_DNA"/>
</dbReference>
<organism evidence="1 2">
    <name type="scientific">Parasutterella excrementihominis</name>
    <dbReference type="NCBI Taxonomy" id="487175"/>
    <lineage>
        <taxon>Bacteria</taxon>
        <taxon>Pseudomonadati</taxon>
        <taxon>Pseudomonadota</taxon>
        <taxon>Betaproteobacteria</taxon>
        <taxon>Burkholderiales</taxon>
        <taxon>Sutterellaceae</taxon>
        <taxon>Parasutterella</taxon>
    </lineage>
</organism>
<comment type="caution">
    <text evidence="1">The sequence shown here is derived from an EMBL/GenBank/DDBJ whole genome shotgun (WGS) entry which is preliminary data.</text>
</comment>
<gene>
    <name evidence="1" type="ORF">GMD42_05390</name>
</gene>
<reference evidence="1 2" key="1">
    <citation type="journal article" date="2019" name="Nat. Med.">
        <title>A library of human gut bacterial isolates paired with longitudinal multiomics data enables mechanistic microbiome research.</title>
        <authorList>
            <person name="Poyet M."/>
            <person name="Groussin M."/>
            <person name="Gibbons S.M."/>
            <person name="Avila-Pacheco J."/>
            <person name="Jiang X."/>
            <person name="Kearney S.M."/>
            <person name="Perrotta A.R."/>
            <person name="Berdy B."/>
            <person name="Zhao S."/>
            <person name="Lieberman T.D."/>
            <person name="Swanson P.K."/>
            <person name="Smith M."/>
            <person name="Roesemann S."/>
            <person name="Alexander J.E."/>
            <person name="Rich S.A."/>
            <person name="Livny J."/>
            <person name="Vlamakis H."/>
            <person name="Clish C."/>
            <person name="Bullock K."/>
            <person name="Deik A."/>
            <person name="Scott J."/>
            <person name="Pierce K.A."/>
            <person name="Xavier R.J."/>
            <person name="Alm E.J."/>
        </authorList>
    </citation>
    <scope>NUCLEOTIDE SEQUENCE [LARGE SCALE GENOMIC DNA]</scope>
    <source>
        <strain evidence="1 2">BIOML-A2</strain>
    </source>
</reference>
<dbReference type="AlphaFoldDB" id="A0A6I3S154"/>
<sequence length="90" mass="10891">MRTIIPEEEVKQFIILFVNRHDRFPTTREIRDHFGSGGLNRYSEISKEVKERYFVQAEQFKNETHKECHQIKLLLELIEEKLTKLQMLKS</sequence>
<dbReference type="RefSeq" id="WP_149879586.1">
    <property type="nucleotide sequence ID" value="NZ_CATXDL010000019.1"/>
</dbReference>
<proteinExistence type="predicted"/>
<accession>A0A6I3S154</accession>
<name>A0A6I3S154_9BURK</name>
<evidence type="ECO:0000313" key="2">
    <source>
        <dbReference type="Proteomes" id="UP000462362"/>
    </source>
</evidence>
<evidence type="ECO:0008006" key="3">
    <source>
        <dbReference type="Google" id="ProtNLM"/>
    </source>
</evidence>